<evidence type="ECO:0000256" key="3">
    <source>
        <dbReference type="ARBA" id="ARBA00022980"/>
    </source>
</evidence>
<evidence type="ECO:0000313" key="8">
    <source>
        <dbReference type="Proteomes" id="UP000729913"/>
    </source>
</evidence>
<feature type="compositionally biased region" description="Polar residues" evidence="6">
    <location>
        <begin position="177"/>
        <end position="192"/>
    </location>
</feature>
<accession>A0A8J5R5K8</accession>
<dbReference type="GO" id="GO:0003735">
    <property type="term" value="F:structural constituent of ribosome"/>
    <property type="evidence" value="ECO:0007669"/>
    <property type="project" value="TreeGrafter"/>
</dbReference>
<gene>
    <name evidence="7" type="ORF">G9C98_001915</name>
</gene>
<feature type="region of interest" description="Disordered" evidence="6">
    <location>
        <begin position="174"/>
        <end position="198"/>
    </location>
</feature>
<evidence type="ECO:0008006" key="9">
    <source>
        <dbReference type="Google" id="ProtNLM"/>
    </source>
</evidence>
<keyword evidence="5" id="KW-0687">Ribonucleoprotein</keyword>
<name>A0A8J5R5K8_9HYME</name>
<dbReference type="OrthoDB" id="2014905at2759"/>
<proteinExistence type="inferred from homology"/>
<dbReference type="PANTHER" id="PTHR21026">
    <property type="entry name" value="39S RIBOSOMAL PROTEIN L32, MITOCHONDRIAL"/>
    <property type="match status" value="1"/>
</dbReference>
<comment type="subcellular location">
    <subcellularLocation>
        <location evidence="1">Mitochondrion</location>
    </subcellularLocation>
</comment>
<reference evidence="7" key="1">
    <citation type="submission" date="2020-03" db="EMBL/GenBank/DDBJ databases">
        <authorList>
            <person name="Chebbi M.A."/>
            <person name="Drezen J.M."/>
        </authorList>
    </citation>
    <scope>NUCLEOTIDE SEQUENCE</scope>
    <source>
        <tissue evidence="7">Whole body</tissue>
    </source>
</reference>
<keyword evidence="3" id="KW-0689">Ribosomal protein</keyword>
<dbReference type="AlphaFoldDB" id="A0A8J5R5K8"/>
<dbReference type="EMBL" id="JAAOIC020000019">
    <property type="protein sequence ID" value="KAG8040927.1"/>
    <property type="molecule type" value="Genomic_DNA"/>
</dbReference>
<keyword evidence="4" id="KW-0496">Mitochondrion</keyword>
<evidence type="ECO:0000256" key="5">
    <source>
        <dbReference type="ARBA" id="ARBA00023274"/>
    </source>
</evidence>
<organism evidence="7 8">
    <name type="scientific">Cotesia typhae</name>
    <dbReference type="NCBI Taxonomy" id="2053667"/>
    <lineage>
        <taxon>Eukaryota</taxon>
        <taxon>Metazoa</taxon>
        <taxon>Ecdysozoa</taxon>
        <taxon>Arthropoda</taxon>
        <taxon>Hexapoda</taxon>
        <taxon>Insecta</taxon>
        <taxon>Pterygota</taxon>
        <taxon>Neoptera</taxon>
        <taxon>Endopterygota</taxon>
        <taxon>Hymenoptera</taxon>
        <taxon>Apocrita</taxon>
        <taxon>Ichneumonoidea</taxon>
        <taxon>Braconidae</taxon>
        <taxon>Microgastrinae</taxon>
        <taxon>Cotesia</taxon>
    </lineage>
</organism>
<dbReference type="InterPro" id="IPR051991">
    <property type="entry name" value="Mitoribosomal_protein_bL32"/>
</dbReference>
<comment type="similarity">
    <text evidence="2">Belongs to the bacterial ribosomal protein bL32 family.</text>
</comment>
<sequence>MARSILKKLDFALYRVEETLGYLFGTRFPPALCTLELNPIENKSSAQNSKSLTDILKDGLLWAVPKSRRSLEKRMKRKYGNPEYNWKPFVPKTNILSCITCGHDREADKLCQHCYNKVKLETKEMQDVIVNTLGLEPVEKDVVVLYEGEKDKKPAEFWKGQRIVELPKPRPAWFHSNLMQPTTQEPSQSTEVKPTELA</sequence>
<evidence type="ECO:0000313" key="7">
    <source>
        <dbReference type="EMBL" id="KAG8040927.1"/>
    </source>
</evidence>
<evidence type="ECO:0000256" key="4">
    <source>
        <dbReference type="ARBA" id="ARBA00023128"/>
    </source>
</evidence>
<evidence type="ECO:0000256" key="2">
    <source>
        <dbReference type="ARBA" id="ARBA00008560"/>
    </source>
</evidence>
<evidence type="ECO:0000256" key="6">
    <source>
        <dbReference type="SAM" id="MobiDB-lite"/>
    </source>
</evidence>
<dbReference type="GO" id="GO:0005762">
    <property type="term" value="C:mitochondrial large ribosomal subunit"/>
    <property type="evidence" value="ECO:0007669"/>
    <property type="project" value="TreeGrafter"/>
</dbReference>
<keyword evidence="8" id="KW-1185">Reference proteome</keyword>
<dbReference type="PANTHER" id="PTHR21026:SF2">
    <property type="entry name" value="LARGE RIBOSOMAL SUBUNIT PROTEIN BL32M"/>
    <property type="match status" value="1"/>
</dbReference>
<evidence type="ECO:0000256" key="1">
    <source>
        <dbReference type="ARBA" id="ARBA00004173"/>
    </source>
</evidence>
<protein>
    <recommendedName>
        <fullName evidence="9">39S ribosomal protein L32, mitochondrial</fullName>
    </recommendedName>
</protein>
<reference evidence="7" key="2">
    <citation type="submission" date="2021-04" db="EMBL/GenBank/DDBJ databases">
        <title>Genome-wide patterns of bracovirus chromosomal integration into multiple host tissues during parasitism.</title>
        <authorList>
            <person name="Chebbi M.A.C."/>
        </authorList>
    </citation>
    <scope>NUCLEOTIDE SEQUENCE</scope>
    <source>
        <tissue evidence="7">Whole body</tissue>
    </source>
</reference>
<comment type="caution">
    <text evidence="7">The sequence shown here is derived from an EMBL/GenBank/DDBJ whole genome shotgun (WGS) entry which is preliminary data.</text>
</comment>
<dbReference type="Proteomes" id="UP000729913">
    <property type="component" value="Unassembled WGS sequence"/>
</dbReference>